<sequence>MLERLELEAFLALAEELHFGRTAERLHVSTGRISQTIKKLERQVGAPLFERTSRRVTLTAIGRQLHEDLRQAHQQLEAGLARAVNAAVGIHGTLRAGYSAPWNGNLMIKAADAFHSRHPDCDVHIQEVQLHDPLGPLRAGALDLQLTEFPIDEPDITTGPVIAHEPRALIVSADHPLARRDSVCLEDLAHSPLVTITGTIPPYWLEEHYPLHTPAGRPITRGPGATYWQELLSLVATGKGISPICARAAHYYSRPDLAFIPFSDAPLIVYGLLWPSDRENARVRAFVKTLSEIAGMPPPRPALPAGGPG</sequence>
<dbReference type="RefSeq" id="WP_184759002.1">
    <property type="nucleotide sequence ID" value="NZ_BAABEK010000023.1"/>
</dbReference>
<dbReference type="Pfam" id="PF03466">
    <property type="entry name" value="LysR_substrate"/>
    <property type="match status" value="1"/>
</dbReference>
<name>A0A7W7WE89_9ACTN</name>
<gene>
    <name evidence="6" type="ORF">FHR32_007524</name>
</gene>
<dbReference type="InterPro" id="IPR000847">
    <property type="entry name" value="LysR_HTH_N"/>
</dbReference>
<dbReference type="InterPro" id="IPR005119">
    <property type="entry name" value="LysR_subst-bd"/>
</dbReference>
<dbReference type="AlphaFoldDB" id="A0A7W7WE89"/>
<evidence type="ECO:0000313" key="7">
    <source>
        <dbReference type="Proteomes" id="UP000534286"/>
    </source>
</evidence>
<dbReference type="InterPro" id="IPR036390">
    <property type="entry name" value="WH_DNA-bd_sf"/>
</dbReference>
<dbReference type="PANTHER" id="PTHR30346:SF0">
    <property type="entry name" value="HCA OPERON TRANSCRIPTIONAL ACTIVATOR HCAR"/>
    <property type="match status" value="1"/>
</dbReference>
<dbReference type="SUPFAM" id="SSF46785">
    <property type="entry name" value="Winged helix' DNA-binding domain"/>
    <property type="match status" value="1"/>
</dbReference>
<feature type="domain" description="HTH lysR-type" evidence="5">
    <location>
        <begin position="1"/>
        <end position="59"/>
    </location>
</feature>
<dbReference type="Proteomes" id="UP000534286">
    <property type="component" value="Unassembled WGS sequence"/>
</dbReference>
<evidence type="ECO:0000313" key="6">
    <source>
        <dbReference type="EMBL" id="MBB4943124.1"/>
    </source>
</evidence>
<dbReference type="Gene3D" id="1.10.10.10">
    <property type="entry name" value="Winged helix-like DNA-binding domain superfamily/Winged helix DNA-binding domain"/>
    <property type="match status" value="1"/>
</dbReference>
<dbReference type="GO" id="GO:0003700">
    <property type="term" value="F:DNA-binding transcription factor activity"/>
    <property type="evidence" value="ECO:0007669"/>
    <property type="project" value="InterPro"/>
</dbReference>
<evidence type="ECO:0000256" key="1">
    <source>
        <dbReference type="ARBA" id="ARBA00009437"/>
    </source>
</evidence>
<dbReference type="Gene3D" id="3.40.190.10">
    <property type="entry name" value="Periplasmic binding protein-like II"/>
    <property type="match status" value="2"/>
</dbReference>
<dbReference type="SUPFAM" id="SSF53850">
    <property type="entry name" value="Periplasmic binding protein-like II"/>
    <property type="match status" value="1"/>
</dbReference>
<keyword evidence="3 6" id="KW-0238">DNA-binding</keyword>
<dbReference type="GO" id="GO:0032993">
    <property type="term" value="C:protein-DNA complex"/>
    <property type="evidence" value="ECO:0007669"/>
    <property type="project" value="TreeGrafter"/>
</dbReference>
<keyword evidence="7" id="KW-1185">Reference proteome</keyword>
<accession>A0A7W7WE89</accession>
<comment type="similarity">
    <text evidence="1">Belongs to the LysR transcriptional regulatory family.</text>
</comment>
<evidence type="ECO:0000256" key="2">
    <source>
        <dbReference type="ARBA" id="ARBA00023015"/>
    </source>
</evidence>
<dbReference type="Pfam" id="PF00126">
    <property type="entry name" value="HTH_1"/>
    <property type="match status" value="1"/>
</dbReference>
<comment type="caution">
    <text evidence="6">The sequence shown here is derived from an EMBL/GenBank/DDBJ whole genome shotgun (WGS) entry which is preliminary data.</text>
</comment>
<protein>
    <submittedName>
        <fullName evidence="6">DNA-binding transcriptional LysR family regulator</fullName>
    </submittedName>
</protein>
<dbReference type="FunFam" id="1.10.10.10:FF:000001">
    <property type="entry name" value="LysR family transcriptional regulator"/>
    <property type="match status" value="1"/>
</dbReference>
<dbReference type="EMBL" id="JACHJU010000004">
    <property type="protein sequence ID" value="MBB4943124.1"/>
    <property type="molecule type" value="Genomic_DNA"/>
</dbReference>
<keyword evidence="2" id="KW-0805">Transcription regulation</keyword>
<proteinExistence type="inferred from homology"/>
<dbReference type="GO" id="GO:0003677">
    <property type="term" value="F:DNA binding"/>
    <property type="evidence" value="ECO:0007669"/>
    <property type="project" value="UniProtKB-KW"/>
</dbReference>
<dbReference type="InterPro" id="IPR036388">
    <property type="entry name" value="WH-like_DNA-bd_sf"/>
</dbReference>
<reference evidence="6 7" key="1">
    <citation type="submission" date="2020-08" db="EMBL/GenBank/DDBJ databases">
        <title>Sequencing the genomes of 1000 actinobacteria strains.</title>
        <authorList>
            <person name="Klenk H.-P."/>
        </authorList>
    </citation>
    <scope>NUCLEOTIDE SEQUENCE [LARGE SCALE GENOMIC DNA]</scope>
    <source>
        <strain evidence="6 7">DSM 43023</strain>
    </source>
</reference>
<evidence type="ECO:0000256" key="4">
    <source>
        <dbReference type="ARBA" id="ARBA00023163"/>
    </source>
</evidence>
<keyword evidence="4" id="KW-0804">Transcription</keyword>
<dbReference type="PRINTS" id="PR00039">
    <property type="entry name" value="HTHLYSR"/>
</dbReference>
<dbReference type="PANTHER" id="PTHR30346">
    <property type="entry name" value="TRANSCRIPTIONAL DUAL REGULATOR HCAR-RELATED"/>
    <property type="match status" value="1"/>
</dbReference>
<evidence type="ECO:0000256" key="3">
    <source>
        <dbReference type="ARBA" id="ARBA00023125"/>
    </source>
</evidence>
<dbReference type="PROSITE" id="PS50931">
    <property type="entry name" value="HTH_LYSR"/>
    <property type="match status" value="1"/>
</dbReference>
<dbReference type="CDD" id="cd08414">
    <property type="entry name" value="PBP2_LTTR_aromatics_like"/>
    <property type="match status" value="1"/>
</dbReference>
<organism evidence="6 7">
    <name type="scientific">Streptosporangium album</name>
    <dbReference type="NCBI Taxonomy" id="47479"/>
    <lineage>
        <taxon>Bacteria</taxon>
        <taxon>Bacillati</taxon>
        <taxon>Actinomycetota</taxon>
        <taxon>Actinomycetes</taxon>
        <taxon>Streptosporangiales</taxon>
        <taxon>Streptosporangiaceae</taxon>
        <taxon>Streptosporangium</taxon>
    </lineage>
</organism>
<evidence type="ECO:0000259" key="5">
    <source>
        <dbReference type="PROSITE" id="PS50931"/>
    </source>
</evidence>